<dbReference type="InterPro" id="IPR007484">
    <property type="entry name" value="Peptidase_M28"/>
</dbReference>
<dbReference type="EMBL" id="SHKK01000001">
    <property type="protein sequence ID" value="RZT79647.1"/>
    <property type="molecule type" value="Genomic_DNA"/>
</dbReference>
<dbReference type="AlphaFoldDB" id="A0A4Q7UEE2"/>
<evidence type="ECO:0000313" key="2">
    <source>
        <dbReference type="EMBL" id="RZT79647.1"/>
    </source>
</evidence>
<sequence length="416" mass="41904">MSSESAAHLHAILPLVSAERMSATVSALAADDCTGRRVGTAGGAAARSWLVAHLCGLGAAVDTDDFPVRAVPEVYTTPTVVWGEDATSTRLTFGREVAVHPASTDTLQTRRGPLGVAGSGDPSGRWLVVPTGVNPLDAARAAQGAAGLLVSRAVDADGWQYTVLAGPDPGPLPILTLNASTHHAMLVAATTGEGWCSANTPLRRRDVTGTNIHARFAAAAPDGIEVLLTAHYDGVGDHPGLRQPGASDNASGVAVILEAARILTADRPAGVGLAVALLDAEEVGALGSAHHSQQLHAGDVRPLVINVDGAGLLDQAATVEAGGPAHALLALLDQAGRHTGLALAAGPVASDNRRYATAGLAAVGIGAGMGGYHSPADTPDRVDPHTLDAIARLVVATVCLAASAPDTVSSPIGDKR</sequence>
<dbReference type="RefSeq" id="WP_165435792.1">
    <property type="nucleotide sequence ID" value="NZ_JBEZZO010000018.1"/>
</dbReference>
<proteinExistence type="predicted"/>
<accession>A0A4Q7UEE2</accession>
<protein>
    <submittedName>
        <fullName evidence="2">Peptidase M28-like protein</fullName>
    </submittedName>
</protein>
<keyword evidence="3" id="KW-1185">Reference proteome</keyword>
<organism evidence="2 3">
    <name type="scientific">Micromonospora violae</name>
    <dbReference type="NCBI Taxonomy" id="1278207"/>
    <lineage>
        <taxon>Bacteria</taxon>
        <taxon>Bacillati</taxon>
        <taxon>Actinomycetota</taxon>
        <taxon>Actinomycetes</taxon>
        <taxon>Micromonosporales</taxon>
        <taxon>Micromonosporaceae</taxon>
        <taxon>Micromonospora</taxon>
    </lineage>
</organism>
<comment type="caution">
    <text evidence="2">The sequence shown here is derived from an EMBL/GenBank/DDBJ whole genome shotgun (WGS) entry which is preliminary data.</text>
</comment>
<dbReference type="Pfam" id="PF04389">
    <property type="entry name" value="Peptidase_M28"/>
    <property type="match status" value="1"/>
</dbReference>
<feature type="domain" description="Peptidase M28" evidence="1">
    <location>
        <begin position="211"/>
        <end position="397"/>
    </location>
</feature>
<reference evidence="2 3" key="1">
    <citation type="submission" date="2019-02" db="EMBL/GenBank/DDBJ databases">
        <title>Sequencing the genomes of 1000 actinobacteria strains.</title>
        <authorList>
            <person name="Klenk H.-P."/>
        </authorList>
    </citation>
    <scope>NUCLEOTIDE SEQUENCE [LARGE SCALE GENOMIC DNA]</scope>
    <source>
        <strain evidence="2 3">DSM 45888</strain>
    </source>
</reference>
<dbReference type="SUPFAM" id="SSF53187">
    <property type="entry name" value="Zn-dependent exopeptidases"/>
    <property type="match status" value="1"/>
</dbReference>
<dbReference type="PANTHER" id="PTHR12147:SF26">
    <property type="entry name" value="PEPTIDASE M28 DOMAIN-CONTAINING PROTEIN"/>
    <property type="match status" value="1"/>
</dbReference>
<dbReference type="GO" id="GO:0006508">
    <property type="term" value="P:proteolysis"/>
    <property type="evidence" value="ECO:0007669"/>
    <property type="project" value="InterPro"/>
</dbReference>
<dbReference type="Gene3D" id="3.50.30.30">
    <property type="match status" value="1"/>
</dbReference>
<dbReference type="PANTHER" id="PTHR12147">
    <property type="entry name" value="METALLOPEPTIDASE M28 FAMILY MEMBER"/>
    <property type="match status" value="1"/>
</dbReference>
<evidence type="ECO:0000313" key="3">
    <source>
        <dbReference type="Proteomes" id="UP000293781"/>
    </source>
</evidence>
<gene>
    <name evidence="2" type="ORF">EV382_2868</name>
</gene>
<evidence type="ECO:0000259" key="1">
    <source>
        <dbReference type="Pfam" id="PF04389"/>
    </source>
</evidence>
<dbReference type="Gene3D" id="3.40.630.10">
    <property type="entry name" value="Zn peptidases"/>
    <property type="match status" value="1"/>
</dbReference>
<dbReference type="InterPro" id="IPR045175">
    <property type="entry name" value="M28_fam"/>
</dbReference>
<name>A0A4Q7UEE2_9ACTN</name>
<dbReference type="GO" id="GO:0008235">
    <property type="term" value="F:metalloexopeptidase activity"/>
    <property type="evidence" value="ECO:0007669"/>
    <property type="project" value="InterPro"/>
</dbReference>
<dbReference type="Proteomes" id="UP000293781">
    <property type="component" value="Unassembled WGS sequence"/>
</dbReference>